<organism evidence="1">
    <name type="scientific">viral metagenome</name>
    <dbReference type="NCBI Taxonomy" id="1070528"/>
    <lineage>
        <taxon>unclassified sequences</taxon>
        <taxon>metagenomes</taxon>
        <taxon>organismal metagenomes</taxon>
    </lineage>
</organism>
<accession>A0A6H2A0V8</accession>
<dbReference type="InterPro" id="IPR012455">
    <property type="entry name" value="DUF1660"/>
</dbReference>
<reference evidence="1" key="1">
    <citation type="submission" date="2020-03" db="EMBL/GenBank/DDBJ databases">
        <title>The deep terrestrial virosphere.</title>
        <authorList>
            <person name="Holmfeldt K."/>
            <person name="Nilsson E."/>
            <person name="Simone D."/>
            <person name="Lopez-Fernandez M."/>
            <person name="Wu X."/>
            <person name="de Brujin I."/>
            <person name="Lundin D."/>
            <person name="Andersson A."/>
            <person name="Bertilsson S."/>
            <person name="Dopson M."/>
        </authorList>
    </citation>
    <scope>NUCLEOTIDE SEQUENCE</scope>
    <source>
        <strain evidence="1">TM448A03250</strain>
        <strain evidence="2">TM448B00871</strain>
    </source>
</reference>
<name>A0A6H2A0V8_9ZZZZ</name>
<dbReference type="EMBL" id="MT144667">
    <property type="protein sequence ID" value="QJH96944.1"/>
    <property type="molecule type" value="Genomic_DNA"/>
</dbReference>
<protein>
    <submittedName>
        <fullName evidence="1">Uncharacterized protein</fullName>
    </submittedName>
</protein>
<evidence type="ECO:0000313" key="1">
    <source>
        <dbReference type="EMBL" id="QJA53145.1"/>
    </source>
</evidence>
<dbReference type="AlphaFoldDB" id="A0A6H2A0V8"/>
<evidence type="ECO:0000313" key="2">
    <source>
        <dbReference type="EMBL" id="QJH96944.1"/>
    </source>
</evidence>
<dbReference type="Pfam" id="PF07874">
    <property type="entry name" value="DUF1660"/>
    <property type="match status" value="1"/>
</dbReference>
<sequence length="57" mass="6848">MNRIKRMICKIFGHKWEVYTYIPAHGYYSIDYEQAGHCKRCDTDTHEIRQQAQGRTV</sequence>
<dbReference type="EMBL" id="MT144397">
    <property type="protein sequence ID" value="QJA53145.1"/>
    <property type="molecule type" value="Genomic_DNA"/>
</dbReference>
<proteinExistence type="predicted"/>
<gene>
    <name evidence="1" type="ORF">TM448A03250_0007</name>
    <name evidence="2" type="ORF">TM448B00871_0033</name>
</gene>